<name>A0AAV8P792_ENSVE</name>
<dbReference type="PANTHER" id="PTHR47933:SF45">
    <property type="entry name" value="PENTACOTRIPEPTIDE-REPEAT REGION OF PRORP DOMAIN-CONTAINING PROTEIN"/>
    <property type="match status" value="1"/>
</dbReference>
<evidence type="ECO:0008006" key="6">
    <source>
        <dbReference type="Google" id="ProtNLM"/>
    </source>
</evidence>
<feature type="repeat" description="PPR" evidence="2">
    <location>
        <begin position="218"/>
        <end position="252"/>
    </location>
</feature>
<dbReference type="NCBIfam" id="TIGR00756">
    <property type="entry name" value="PPR"/>
    <property type="match status" value="4"/>
</dbReference>
<comment type="caution">
    <text evidence="4">The sequence shown here is derived from an EMBL/GenBank/DDBJ whole genome shotgun (WGS) entry which is preliminary data.</text>
</comment>
<evidence type="ECO:0000313" key="5">
    <source>
        <dbReference type="Proteomes" id="UP001222027"/>
    </source>
</evidence>
<feature type="repeat" description="PPR" evidence="2">
    <location>
        <begin position="351"/>
        <end position="385"/>
    </location>
</feature>
<keyword evidence="5" id="KW-1185">Reference proteome</keyword>
<feature type="repeat" description="PPR" evidence="2">
    <location>
        <begin position="430"/>
        <end position="464"/>
    </location>
</feature>
<proteinExistence type="predicted"/>
<dbReference type="AlphaFoldDB" id="A0AAV8P792"/>
<dbReference type="GO" id="GO:0003729">
    <property type="term" value="F:mRNA binding"/>
    <property type="evidence" value="ECO:0007669"/>
    <property type="project" value="TreeGrafter"/>
</dbReference>
<reference evidence="4 5" key="1">
    <citation type="submission" date="2022-12" db="EMBL/GenBank/DDBJ databases">
        <title>Chromosome-scale assembly of the Ensete ventricosum genome.</title>
        <authorList>
            <person name="Dussert Y."/>
            <person name="Stocks J."/>
            <person name="Wendawek A."/>
            <person name="Woldeyes F."/>
            <person name="Nichols R.A."/>
            <person name="Borrell J.S."/>
        </authorList>
    </citation>
    <scope>NUCLEOTIDE SEQUENCE [LARGE SCALE GENOMIC DNA]</scope>
    <source>
        <strain evidence="5">cv. Maze</strain>
        <tissue evidence="4">Seeds</tissue>
    </source>
</reference>
<evidence type="ECO:0000313" key="4">
    <source>
        <dbReference type="EMBL" id="KAJ8468091.1"/>
    </source>
</evidence>
<dbReference type="Pfam" id="PF01535">
    <property type="entry name" value="PPR"/>
    <property type="match status" value="2"/>
</dbReference>
<evidence type="ECO:0000256" key="2">
    <source>
        <dbReference type="PROSITE-ProRule" id="PRU00708"/>
    </source>
</evidence>
<dbReference type="Gene3D" id="1.25.40.10">
    <property type="entry name" value="Tetratricopeptide repeat domain"/>
    <property type="match status" value="3"/>
</dbReference>
<sequence>MLPAALRRAHHRPPPWPLPQAPSFPLPSPLPTNFSTPYAVCAAQCFDPIDQFLPPHRTLPRSPIRPHLYRETLLSLAYVLKTTPGRLHDLKSLASEGLRAAPLARLLCSFPRHQPSVAFFDAALPDLSADTVSSCCDAAHLVAAIGDPALKLLAQDLLASLLRRIGPGRAAEIIHWTDRHGSHYPALHLVLHAFLNAGMASEAADVLARIRRQGMTPSLPALAILLRLLFRGGDSRKAWKLFQDMIGRGPRPSFRTFNAMILGSCLKGHVRVGEGLLRVMPRSMLDVLVSRFCWDGRLDDARELLQSAVEQGMAVSAVGFNSVITGFSKEGLEEEAFCLYQTMMDLGLSPSVSTCNALIIGLCNRGRLQEARELMNKMTEKGFFVNVSAFTIYIDGCFRVGDAKAALRAFDMVNAVSFVNKISADGFEPDIFTYNMWIHSLCTSRMMNRAMKMLDELVSTGFVPNTITYNTFMNGICCDVLDRAMILTGKLLKMAFVPNVVTVNMLLSHFCKQGLAKRALLWGERLHNVSFTFDDATQNILDRAYRDVQEGAEIPVESGKGLFLEFLMRVTYDFLCKSRHLECRPSMITILPR</sequence>
<feature type="repeat" description="PPR" evidence="2">
    <location>
        <begin position="316"/>
        <end position="350"/>
    </location>
</feature>
<evidence type="ECO:0000256" key="3">
    <source>
        <dbReference type="SAM" id="MobiDB-lite"/>
    </source>
</evidence>
<feature type="region of interest" description="Disordered" evidence="3">
    <location>
        <begin position="1"/>
        <end position="20"/>
    </location>
</feature>
<evidence type="ECO:0000256" key="1">
    <source>
        <dbReference type="ARBA" id="ARBA00022737"/>
    </source>
</evidence>
<dbReference type="Proteomes" id="UP001222027">
    <property type="component" value="Unassembled WGS sequence"/>
</dbReference>
<dbReference type="PROSITE" id="PS51375">
    <property type="entry name" value="PPR"/>
    <property type="match status" value="4"/>
</dbReference>
<dbReference type="InterPro" id="IPR002885">
    <property type="entry name" value="PPR_rpt"/>
</dbReference>
<dbReference type="Pfam" id="PF13041">
    <property type="entry name" value="PPR_2"/>
    <property type="match status" value="2"/>
</dbReference>
<gene>
    <name evidence="4" type="ORF">OPV22_030643</name>
</gene>
<accession>A0AAV8P792</accession>
<organism evidence="4 5">
    <name type="scientific">Ensete ventricosum</name>
    <name type="common">Abyssinian banana</name>
    <name type="synonym">Musa ensete</name>
    <dbReference type="NCBI Taxonomy" id="4639"/>
    <lineage>
        <taxon>Eukaryota</taxon>
        <taxon>Viridiplantae</taxon>
        <taxon>Streptophyta</taxon>
        <taxon>Embryophyta</taxon>
        <taxon>Tracheophyta</taxon>
        <taxon>Spermatophyta</taxon>
        <taxon>Magnoliopsida</taxon>
        <taxon>Liliopsida</taxon>
        <taxon>Zingiberales</taxon>
        <taxon>Musaceae</taxon>
        <taxon>Ensete</taxon>
    </lineage>
</organism>
<dbReference type="EMBL" id="JAQQAF010000008">
    <property type="protein sequence ID" value="KAJ8468091.1"/>
    <property type="molecule type" value="Genomic_DNA"/>
</dbReference>
<dbReference type="PANTHER" id="PTHR47933">
    <property type="entry name" value="PENTATRICOPEPTIDE REPEAT-CONTAINING PROTEIN 1, MITOCHONDRIAL"/>
    <property type="match status" value="1"/>
</dbReference>
<dbReference type="InterPro" id="IPR011990">
    <property type="entry name" value="TPR-like_helical_dom_sf"/>
</dbReference>
<protein>
    <recommendedName>
        <fullName evidence="6">Pentacotripeptide-repeat region of PRORP domain-containing protein</fullName>
    </recommendedName>
</protein>
<dbReference type="InterPro" id="IPR051240">
    <property type="entry name" value="Mito_RNA-Proc/Resp"/>
</dbReference>
<keyword evidence="1" id="KW-0677">Repeat</keyword>